<dbReference type="OrthoDB" id="9854769at2"/>
<reference evidence="1 2" key="1">
    <citation type="journal article" date="2009" name="Appl. Environ. Microbiol.">
        <title>Genomic analysis of 'Elusimicrobium minutum,' the first cultivated representative of the phylum 'Elusimicrobia' (formerly termite group 1).</title>
        <authorList>
            <person name="Herlemann D.P.R."/>
            <person name="Geissinger O."/>
            <person name="Ikeda-Ohtsubo W."/>
            <person name="Kunin V."/>
            <person name="Sun H."/>
            <person name="Lapidus A."/>
            <person name="Hugenholtz P."/>
            <person name="Brune A."/>
        </authorList>
    </citation>
    <scope>NUCLEOTIDE SEQUENCE [LARGE SCALE GENOMIC DNA]</scope>
    <source>
        <strain evidence="1 2">Pei191</strain>
    </source>
</reference>
<dbReference type="AlphaFoldDB" id="B2KCY2"/>
<protein>
    <submittedName>
        <fullName evidence="1">Uncharacterized protein</fullName>
    </submittedName>
</protein>
<evidence type="ECO:0000313" key="1">
    <source>
        <dbReference type="EMBL" id="ACC98378.1"/>
    </source>
</evidence>
<sequence length="225" mass="25255">MEYGKNARIKIKLKTGEEFEAEGDKAFINEQKNEFLTLIGKTNGDFAKMQKTEFARPKQFDSAPKEYKPDPEAYSVAQNFNIPKFLRQAQRKESLSDVNAQKEDTSFTNNAIVINALSVWQNVCRTEGGIVVIRRKFKALTPSSAALIIAAAAKILLKEPLYGALKLSKSMKLSGFMEGNDRLDRILSSELKQGTLSFEGTKRNRSYKISDEGFARAFVIAEKLI</sequence>
<dbReference type="KEGG" id="emi:Emin_0823"/>
<organism evidence="1 2">
    <name type="scientific">Elusimicrobium minutum (strain Pei191)</name>
    <dbReference type="NCBI Taxonomy" id="445932"/>
    <lineage>
        <taxon>Bacteria</taxon>
        <taxon>Pseudomonadati</taxon>
        <taxon>Elusimicrobiota</taxon>
        <taxon>Elusimicrobia</taxon>
        <taxon>Elusimicrobiales</taxon>
        <taxon>Elusimicrobiaceae</taxon>
        <taxon>Elusimicrobium</taxon>
    </lineage>
</organism>
<dbReference type="Proteomes" id="UP000001029">
    <property type="component" value="Chromosome"/>
</dbReference>
<accession>B2KCY2</accession>
<dbReference type="RefSeq" id="WP_012414993.1">
    <property type="nucleotide sequence ID" value="NC_010644.1"/>
</dbReference>
<evidence type="ECO:0000313" key="2">
    <source>
        <dbReference type="Proteomes" id="UP000001029"/>
    </source>
</evidence>
<gene>
    <name evidence="1" type="ordered locus">Emin_0823</name>
</gene>
<proteinExistence type="predicted"/>
<keyword evidence="2" id="KW-1185">Reference proteome</keyword>
<name>B2KCY2_ELUMP</name>
<dbReference type="HOGENOM" id="CLU_1228337_0_0_0"/>
<dbReference type="EMBL" id="CP001055">
    <property type="protein sequence ID" value="ACC98378.1"/>
    <property type="molecule type" value="Genomic_DNA"/>
</dbReference>